<keyword evidence="3" id="KW-1185">Reference proteome</keyword>
<accession>A0A1I5C5E7</accession>
<feature type="transmembrane region" description="Helical" evidence="1">
    <location>
        <begin position="12"/>
        <end position="37"/>
    </location>
</feature>
<evidence type="ECO:0000313" key="3">
    <source>
        <dbReference type="Proteomes" id="UP000198806"/>
    </source>
</evidence>
<dbReference type="InterPro" id="IPR023804">
    <property type="entry name" value="DUF3792_TM"/>
</dbReference>
<dbReference type="AlphaFoldDB" id="A0A1I5C5E7"/>
<dbReference type="Pfam" id="PF12670">
    <property type="entry name" value="DUF3792"/>
    <property type="match status" value="1"/>
</dbReference>
<feature type="transmembrane region" description="Helical" evidence="1">
    <location>
        <begin position="106"/>
        <end position="123"/>
    </location>
</feature>
<protein>
    <submittedName>
        <fullName evidence="2">Putative membrane protein, TIGR04086 family</fullName>
    </submittedName>
</protein>
<dbReference type="EMBL" id="FOWD01000002">
    <property type="protein sequence ID" value="SFN82157.1"/>
    <property type="molecule type" value="Genomic_DNA"/>
</dbReference>
<proteinExistence type="predicted"/>
<feature type="transmembrane region" description="Helical" evidence="1">
    <location>
        <begin position="74"/>
        <end position="94"/>
    </location>
</feature>
<dbReference type="Proteomes" id="UP000198806">
    <property type="component" value="Unassembled WGS sequence"/>
</dbReference>
<keyword evidence="1" id="KW-0812">Transmembrane</keyword>
<dbReference type="RefSeq" id="WP_091684036.1">
    <property type="nucleotide sequence ID" value="NZ_BAABFM010000017.1"/>
</dbReference>
<keyword evidence="1" id="KW-1133">Transmembrane helix</keyword>
<organism evidence="2 3">
    <name type="scientific">Anaerocolumna aminovalerica</name>
    <dbReference type="NCBI Taxonomy" id="1527"/>
    <lineage>
        <taxon>Bacteria</taxon>
        <taxon>Bacillati</taxon>
        <taxon>Bacillota</taxon>
        <taxon>Clostridia</taxon>
        <taxon>Lachnospirales</taxon>
        <taxon>Lachnospiraceae</taxon>
        <taxon>Anaerocolumna</taxon>
    </lineage>
</organism>
<evidence type="ECO:0000256" key="1">
    <source>
        <dbReference type="SAM" id="Phobius"/>
    </source>
</evidence>
<dbReference type="OrthoDB" id="1779887at2"/>
<reference evidence="2 3" key="1">
    <citation type="submission" date="2016-10" db="EMBL/GenBank/DDBJ databases">
        <authorList>
            <person name="de Groot N.N."/>
        </authorList>
    </citation>
    <scope>NUCLEOTIDE SEQUENCE [LARGE SCALE GENOMIC DNA]</scope>
    <source>
        <strain evidence="2 3">DSM 1283</strain>
    </source>
</reference>
<evidence type="ECO:0000313" key="2">
    <source>
        <dbReference type="EMBL" id="SFN82157.1"/>
    </source>
</evidence>
<name>A0A1I5C5E7_9FIRM</name>
<gene>
    <name evidence="2" type="ORF">SAMN04489757_102144</name>
</gene>
<dbReference type="NCBIfam" id="TIGR04086">
    <property type="entry name" value="TIGR04086_membr"/>
    <property type="match status" value="1"/>
</dbReference>
<keyword evidence="1" id="KW-0472">Membrane</keyword>
<feature type="transmembrane region" description="Helical" evidence="1">
    <location>
        <begin position="43"/>
        <end position="65"/>
    </location>
</feature>
<sequence>MDKVLHRNSKALVILKDLVISYIATGILLLLLSFLMLKLDLSNGILSGGIILTYILSCFVGGFLLGKHVEQKRFLWGLLMGGLYFIILLFVSILGNTLAGIEAGRTMTVLMICLFSGMLGGMIS</sequence>